<dbReference type="InterPro" id="IPR007831">
    <property type="entry name" value="T2SS_GspE_N"/>
</dbReference>
<evidence type="ECO:0000259" key="4">
    <source>
        <dbReference type="PROSITE" id="PS00662"/>
    </source>
</evidence>
<dbReference type="InterPro" id="IPR001482">
    <property type="entry name" value="T2SS/T4SS_dom"/>
</dbReference>
<keyword evidence="6" id="KW-1185">Reference proteome</keyword>
<evidence type="ECO:0000256" key="1">
    <source>
        <dbReference type="ARBA" id="ARBA00006611"/>
    </source>
</evidence>
<dbReference type="RefSeq" id="WP_425343807.1">
    <property type="nucleotide sequence ID" value="NZ_JBGUBD010000001.1"/>
</dbReference>
<proteinExistence type="inferred from homology"/>
<dbReference type="Gene3D" id="3.30.300.160">
    <property type="entry name" value="Type II secretion system, protein E, N-terminal domain"/>
    <property type="match status" value="1"/>
</dbReference>
<feature type="domain" description="Bacterial type II secretion system protein E" evidence="4">
    <location>
        <begin position="403"/>
        <end position="417"/>
    </location>
</feature>
<dbReference type="SUPFAM" id="SSF160246">
    <property type="entry name" value="EspE N-terminal domain-like"/>
    <property type="match status" value="1"/>
</dbReference>
<dbReference type="SUPFAM" id="SSF52540">
    <property type="entry name" value="P-loop containing nucleoside triphosphate hydrolases"/>
    <property type="match status" value="1"/>
</dbReference>
<evidence type="ECO:0000256" key="2">
    <source>
        <dbReference type="ARBA" id="ARBA00022741"/>
    </source>
</evidence>
<dbReference type="Gene3D" id="3.40.50.300">
    <property type="entry name" value="P-loop containing nucleotide triphosphate hydrolases"/>
    <property type="match status" value="1"/>
</dbReference>
<reference evidence="5 6" key="1">
    <citation type="submission" date="2024-08" db="EMBL/GenBank/DDBJ databases">
        <title>Whole-genome sequencing of halo(alkali)philic microorganisms from hypersaline lakes.</title>
        <authorList>
            <person name="Sorokin D.Y."/>
            <person name="Merkel A.Y."/>
            <person name="Messina E."/>
            <person name="Yakimov M."/>
        </authorList>
    </citation>
    <scope>NUCLEOTIDE SEQUENCE [LARGE SCALE GENOMIC DNA]</scope>
    <source>
        <strain evidence="5 6">AB-hyl4</strain>
    </source>
</reference>
<dbReference type="InterPro" id="IPR027417">
    <property type="entry name" value="P-loop_NTPase"/>
</dbReference>
<evidence type="ECO:0000313" key="5">
    <source>
        <dbReference type="EMBL" id="MFA9476882.1"/>
    </source>
</evidence>
<organism evidence="5 6">
    <name type="scientific">Natronomicrosphaera hydrolytica</name>
    <dbReference type="NCBI Taxonomy" id="3242702"/>
    <lineage>
        <taxon>Bacteria</taxon>
        <taxon>Pseudomonadati</taxon>
        <taxon>Planctomycetota</taxon>
        <taxon>Phycisphaerae</taxon>
        <taxon>Phycisphaerales</taxon>
        <taxon>Phycisphaeraceae</taxon>
        <taxon>Natronomicrosphaera</taxon>
    </lineage>
</organism>
<name>A0ABV4TZW2_9BACT</name>
<dbReference type="Pfam" id="PF05157">
    <property type="entry name" value="MshEN"/>
    <property type="match status" value="1"/>
</dbReference>
<dbReference type="InterPro" id="IPR003593">
    <property type="entry name" value="AAA+_ATPase"/>
</dbReference>
<gene>
    <name evidence="5" type="ORF">ACERK3_01115</name>
</gene>
<evidence type="ECO:0000256" key="3">
    <source>
        <dbReference type="ARBA" id="ARBA00022840"/>
    </source>
</evidence>
<dbReference type="PANTHER" id="PTHR30258:SF13">
    <property type="entry name" value="SECRETION PATHWAY ATPASE-RELATED"/>
    <property type="match status" value="1"/>
</dbReference>
<accession>A0ABV4TZW2</accession>
<comment type="caution">
    <text evidence="5">The sequence shown here is derived from an EMBL/GenBank/DDBJ whole genome shotgun (WGS) entry which is preliminary data.</text>
</comment>
<dbReference type="PANTHER" id="PTHR30258">
    <property type="entry name" value="TYPE II SECRETION SYSTEM PROTEIN GSPE-RELATED"/>
    <property type="match status" value="1"/>
</dbReference>
<dbReference type="SMART" id="SM00382">
    <property type="entry name" value="AAA"/>
    <property type="match status" value="1"/>
</dbReference>
<keyword evidence="3" id="KW-0067">ATP-binding</keyword>
<sequence>MDLSFLSTSTGSDRGAIIPPHAIRVGDLLLEKGVIKQDQLDKALAAQRERGHKRLLGETLVEMKIVSEEQVMEVLAEAYGIPFARIHPRIADPAVVDQLPRDFLEKQGVLPLFLVRDVLTVAVHEPANVFVIEEIERLTGHRVQLVAATAKDIQHTLHLFLPQENVFVIDQLVEDVQEDAMSLVEKEVTDLNDAQNAANESPVIKLVNYLIYQAVHEEASDIHIEPGDQTLRVRYRVDGRLFEKMTPPHQMLPAMVSRIKIMAGLDISERRLPQDGGICVMIDKRQIDLRVSTMPGRFGEKVVIRIIDTQNAMVRLERLGFPEDTLERYRRAVHQPNGIILVTGPTGSGKSTTLYATLNEINSDDINISTVEDPVEYSLDGVNQFQVNEKAGFTFAGALRSLLRQDPDVVMLGEIRDQETARIATQAALTGHLVLSTLHTNDAPSAVTRLFNVGVEPYLVAASIRAVIAQRLVRKICPDCKEAVTPDSHVAHSLDRLAEQGVEIKTLYQGQGCPKCRQTGYRGRVGVYELLVPDDNLLDAISRGVSLQELRQMATDAGAYHTLRDDGIAKVRAGVTTLEELFTATTV</sequence>
<evidence type="ECO:0000313" key="6">
    <source>
        <dbReference type="Proteomes" id="UP001575105"/>
    </source>
</evidence>
<dbReference type="Gene3D" id="3.30.450.90">
    <property type="match status" value="1"/>
</dbReference>
<dbReference type="Pfam" id="PF00437">
    <property type="entry name" value="T2SSE"/>
    <property type="match status" value="1"/>
</dbReference>
<dbReference type="CDD" id="cd01129">
    <property type="entry name" value="PulE-GspE-like"/>
    <property type="match status" value="1"/>
</dbReference>
<dbReference type="PROSITE" id="PS00662">
    <property type="entry name" value="T2SP_E"/>
    <property type="match status" value="1"/>
</dbReference>
<keyword evidence="2" id="KW-0547">Nucleotide-binding</keyword>
<dbReference type="InterPro" id="IPR037257">
    <property type="entry name" value="T2SS_E_N_sf"/>
</dbReference>
<protein>
    <submittedName>
        <fullName evidence="5">GspE/PulE family protein</fullName>
    </submittedName>
</protein>
<dbReference type="Proteomes" id="UP001575105">
    <property type="component" value="Unassembled WGS sequence"/>
</dbReference>
<comment type="similarity">
    <text evidence="1">Belongs to the GSP E family.</text>
</comment>
<dbReference type="EMBL" id="JBGUBD010000001">
    <property type="protein sequence ID" value="MFA9476882.1"/>
    <property type="molecule type" value="Genomic_DNA"/>
</dbReference>